<feature type="compositionally biased region" description="Gly residues" evidence="1">
    <location>
        <begin position="363"/>
        <end position="373"/>
    </location>
</feature>
<protein>
    <submittedName>
        <fullName evidence="2">Uncharacterized protein</fullName>
    </submittedName>
</protein>
<dbReference type="GeneID" id="54562294"/>
<gene>
    <name evidence="2" type="ORF">M409DRAFT_28405</name>
</gene>
<dbReference type="AlphaFoldDB" id="A0A6A6C265"/>
<dbReference type="EMBL" id="ML993621">
    <property type="protein sequence ID" value="KAF2161075.1"/>
    <property type="molecule type" value="Genomic_DNA"/>
</dbReference>
<feature type="compositionally biased region" description="Basic and acidic residues" evidence="1">
    <location>
        <begin position="103"/>
        <end position="113"/>
    </location>
</feature>
<feature type="compositionally biased region" description="Basic and acidic residues" evidence="1">
    <location>
        <begin position="286"/>
        <end position="296"/>
    </location>
</feature>
<reference evidence="2" key="1">
    <citation type="journal article" date="2020" name="Stud. Mycol.">
        <title>101 Dothideomycetes genomes: a test case for predicting lifestyles and emergence of pathogens.</title>
        <authorList>
            <person name="Haridas S."/>
            <person name="Albert R."/>
            <person name="Binder M."/>
            <person name="Bloem J."/>
            <person name="Labutti K."/>
            <person name="Salamov A."/>
            <person name="Andreopoulos B."/>
            <person name="Baker S."/>
            <person name="Barry K."/>
            <person name="Bills G."/>
            <person name="Bluhm B."/>
            <person name="Cannon C."/>
            <person name="Castanera R."/>
            <person name="Culley D."/>
            <person name="Daum C."/>
            <person name="Ezra D."/>
            <person name="Gonzalez J."/>
            <person name="Henrissat B."/>
            <person name="Kuo A."/>
            <person name="Liang C."/>
            <person name="Lipzen A."/>
            <person name="Lutzoni F."/>
            <person name="Magnuson J."/>
            <person name="Mondo S."/>
            <person name="Nolan M."/>
            <person name="Ohm R."/>
            <person name="Pangilinan J."/>
            <person name="Park H.-J."/>
            <person name="Ramirez L."/>
            <person name="Alfaro M."/>
            <person name="Sun H."/>
            <person name="Tritt A."/>
            <person name="Yoshinaga Y."/>
            <person name="Zwiers L.-H."/>
            <person name="Turgeon B."/>
            <person name="Goodwin S."/>
            <person name="Spatafora J."/>
            <person name="Crous P."/>
            <person name="Grigoriev I."/>
        </authorList>
    </citation>
    <scope>NUCLEOTIDE SEQUENCE</scope>
    <source>
        <strain evidence="2">ATCC 36951</strain>
    </source>
</reference>
<name>A0A6A6C265_ZASCE</name>
<sequence length="373" mass="40237">MREAQGPFLSKSEGKKALRDDGEILSLPETPVQGPALSPSNLNEANKDPISGATDIPERSLHPNASKLLNDSRYIAPEEIRQTAQHPPDPVSRWSSSSDDSEESKNWRKRISETMKSLGKRKDSTQKFLRRSSAKAEQLLKSEKRGSWRFSFGKSGNGDGDASSTSRRRTISWSGMARRRSKGVEPAPTPPAADGHRDSAATESRSAAFVPFSVGMGPASPGMLNAKSSLLILPFPHSLQEIAASLPLPPSPPRGTMTTAPNNAEEAVLRPQDDEPISPTTTHETPPSERNEQADADAEYLRRRLQATEEFRGEQGGIMSPQGGGSPVLEGSDGDVDVVGVGERARRKRRGVLWDSDEQEQDGSGGAGDGGWI</sequence>
<feature type="region of interest" description="Disordered" evidence="1">
    <location>
        <begin position="1"/>
        <end position="205"/>
    </location>
</feature>
<organism evidence="2 3">
    <name type="scientific">Zasmidium cellare ATCC 36951</name>
    <dbReference type="NCBI Taxonomy" id="1080233"/>
    <lineage>
        <taxon>Eukaryota</taxon>
        <taxon>Fungi</taxon>
        <taxon>Dikarya</taxon>
        <taxon>Ascomycota</taxon>
        <taxon>Pezizomycotina</taxon>
        <taxon>Dothideomycetes</taxon>
        <taxon>Dothideomycetidae</taxon>
        <taxon>Mycosphaerellales</taxon>
        <taxon>Mycosphaerellaceae</taxon>
        <taxon>Zasmidium</taxon>
    </lineage>
</organism>
<feature type="region of interest" description="Disordered" evidence="1">
    <location>
        <begin position="244"/>
        <end position="296"/>
    </location>
</feature>
<feature type="compositionally biased region" description="Basic and acidic residues" evidence="1">
    <location>
        <begin position="12"/>
        <end position="22"/>
    </location>
</feature>
<feature type="region of interest" description="Disordered" evidence="1">
    <location>
        <begin position="310"/>
        <end position="373"/>
    </location>
</feature>
<evidence type="ECO:0000313" key="2">
    <source>
        <dbReference type="EMBL" id="KAF2161075.1"/>
    </source>
</evidence>
<evidence type="ECO:0000313" key="3">
    <source>
        <dbReference type="Proteomes" id="UP000799537"/>
    </source>
</evidence>
<evidence type="ECO:0000256" key="1">
    <source>
        <dbReference type="SAM" id="MobiDB-lite"/>
    </source>
</evidence>
<dbReference type="RefSeq" id="XP_033661964.1">
    <property type="nucleotide sequence ID" value="XM_033809022.1"/>
</dbReference>
<accession>A0A6A6C265</accession>
<dbReference type="Proteomes" id="UP000799537">
    <property type="component" value="Unassembled WGS sequence"/>
</dbReference>
<proteinExistence type="predicted"/>
<keyword evidence="3" id="KW-1185">Reference proteome</keyword>